<dbReference type="EMBL" id="JBHSXN010000002">
    <property type="protein sequence ID" value="MFC6953391.1"/>
    <property type="molecule type" value="Genomic_DNA"/>
</dbReference>
<keyword evidence="4" id="KW-0175">Coiled coil</keyword>
<evidence type="ECO:0000256" key="1">
    <source>
        <dbReference type="ARBA" id="ARBA00023224"/>
    </source>
</evidence>
<feature type="domain" description="HAMP" evidence="7">
    <location>
        <begin position="396"/>
        <end position="449"/>
    </location>
</feature>
<dbReference type="Pfam" id="PF00015">
    <property type="entry name" value="MCPsignal"/>
    <property type="match status" value="1"/>
</dbReference>
<dbReference type="InterPro" id="IPR004090">
    <property type="entry name" value="Chemotax_Me-accpt_rcpt"/>
</dbReference>
<evidence type="ECO:0000256" key="4">
    <source>
        <dbReference type="SAM" id="Coils"/>
    </source>
</evidence>
<dbReference type="Gene3D" id="1.10.287.950">
    <property type="entry name" value="Methyl-accepting chemotaxis protein"/>
    <property type="match status" value="1"/>
</dbReference>
<dbReference type="SUPFAM" id="SSF58104">
    <property type="entry name" value="Methyl-accepting chemotaxis protein (MCP) signaling domain"/>
    <property type="match status" value="1"/>
</dbReference>
<feature type="domain" description="HAMP" evidence="7">
    <location>
        <begin position="323"/>
        <end position="375"/>
    </location>
</feature>
<dbReference type="PANTHER" id="PTHR32089:SF112">
    <property type="entry name" value="LYSOZYME-LIKE PROTEIN-RELATED"/>
    <property type="match status" value="1"/>
</dbReference>
<dbReference type="InterPro" id="IPR004089">
    <property type="entry name" value="MCPsignal_dom"/>
</dbReference>
<keyword evidence="5" id="KW-0812">Transmembrane</keyword>
<keyword evidence="9" id="KW-1185">Reference proteome</keyword>
<sequence>MGSIIRRLVPGRLRRNYATKFFLGLLLVTAVAGGVGGFVYVNAGDQLQDATEDELTTTASLQRDQIDEWYRGTTSNMQSLRVSVSTMQGQPEYSGEAIGNALSATVERREHVVAAYYGDSRDGELEITSGDQRFMKIGGAGAGTLREPIRKASVQAMNESGAAVGSTAPFQISGDEAPYMLFATTVNGNRNETIFLVADVRSVGEDYLLDHESGTVVLTDAEGRALASTEENYTPLADANTAGYDPSAADTRDGDTAFNSRVEVDGQAYAVGSAVGESVPWTVATRVPTSDAYALQHAISNQMLVLVALVVASLGILGMTLGRNTVGSVRELSDAANRLQDGDLEATVPTERSDEIGDLGRAFDDMRASLRERIQEVERARTNAEAARQEAEAMRRHLERKADAYEATMTEVADGDLTARLDPDSRSDAMTSVAEATNRMLDAIEGTVADAKSFAAAVEAASDSAAESTTEVERASEQVTESIQEISVGADRQHDNLQSVNVEMESLSTSTEQIAATTNDVAERAEATAKAGREGREAAEDAIAGMEDVEAESEEAVEAIEALEAEMAAIDELVEFIADVANQTNMLALNANIEASRGASGDGDGKGFAVVAQEVKDLAQDTQDAAADVEERLERIRAETDRTAAEVRATKKQVAANAEDVRAAAGALSTIAKQVDRTNEGVQEISAATEEQAASTEEVVAMVEEATTISEETSAEAETVAAAAEEQTANLSDVSGRVEHLASQARALSEHLAAFDVGNEAVDVDADAAAVPFQFGESPAK</sequence>
<proteinExistence type="inferred from homology"/>
<evidence type="ECO:0000313" key="8">
    <source>
        <dbReference type="EMBL" id="MFC6953391.1"/>
    </source>
</evidence>
<feature type="coiled-coil region" evidence="4">
    <location>
        <begin position="546"/>
        <end position="573"/>
    </location>
</feature>
<dbReference type="SMART" id="SM00283">
    <property type="entry name" value="MA"/>
    <property type="match status" value="1"/>
</dbReference>
<name>A0ABD5VE73_9EURY</name>
<dbReference type="AlphaFoldDB" id="A0ABD5VE73"/>
<feature type="transmembrane region" description="Helical" evidence="5">
    <location>
        <begin position="21"/>
        <end position="41"/>
    </location>
</feature>
<dbReference type="CDD" id="cd06225">
    <property type="entry name" value="HAMP"/>
    <property type="match status" value="1"/>
</dbReference>
<protein>
    <submittedName>
        <fullName evidence="8">Methyl-accepting chemotaxis protein</fullName>
    </submittedName>
</protein>
<dbReference type="GO" id="GO:0007165">
    <property type="term" value="P:signal transduction"/>
    <property type="evidence" value="ECO:0007669"/>
    <property type="project" value="UniProtKB-KW"/>
</dbReference>
<evidence type="ECO:0000259" key="7">
    <source>
        <dbReference type="PROSITE" id="PS50885"/>
    </source>
</evidence>
<keyword evidence="5" id="KW-1133">Transmembrane helix</keyword>
<dbReference type="PROSITE" id="PS50111">
    <property type="entry name" value="CHEMOTAXIS_TRANSDUC_2"/>
    <property type="match status" value="1"/>
</dbReference>
<dbReference type="SMART" id="SM00304">
    <property type="entry name" value="HAMP"/>
    <property type="match status" value="2"/>
</dbReference>
<keyword evidence="1 3" id="KW-0807">Transducer</keyword>
<evidence type="ECO:0000256" key="5">
    <source>
        <dbReference type="SAM" id="Phobius"/>
    </source>
</evidence>
<evidence type="ECO:0000313" key="9">
    <source>
        <dbReference type="Proteomes" id="UP001596395"/>
    </source>
</evidence>
<evidence type="ECO:0000256" key="3">
    <source>
        <dbReference type="PROSITE-ProRule" id="PRU00284"/>
    </source>
</evidence>
<evidence type="ECO:0000256" key="2">
    <source>
        <dbReference type="ARBA" id="ARBA00029447"/>
    </source>
</evidence>
<feature type="coiled-coil region" evidence="4">
    <location>
        <begin position="612"/>
        <end position="646"/>
    </location>
</feature>
<dbReference type="InterPro" id="IPR003660">
    <property type="entry name" value="HAMP_dom"/>
</dbReference>
<organism evidence="8 9">
    <name type="scientific">Halorubellus litoreus</name>
    <dbReference type="NCBI Taxonomy" id="755308"/>
    <lineage>
        <taxon>Archaea</taxon>
        <taxon>Methanobacteriati</taxon>
        <taxon>Methanobacteriota</taxon>
        <taxon>Stenosarchaea group</taxon>
        <taxon>Halobacteria</taxon>
        <taxon>Halobacteriales</taxon>
        <taxon>Halorubellaceae</taxon>
        <taxon>Halorubellus</taxon>
    </lineage>
</organism>
<dbReference type="PROSITE" id="PS50885">
    <property type="entry name" value="HAMP"/>
    <property type="match status" value="2"/>
</dbReference>
<dbReference type="Proteomes" id="UP001596395">
    <property type="component" value="Unassembled WGS sequence"/>
</dbReference>
<dbReference type="RefSeq" id="WP_336350351.1">
    <property type="nucleotide sequence ID" value="NZ_JAZAQL010000002.1"/>
</dbReference>
<dbReference type="PRINTS" id="PR00260">
    <property type="entry name" value="CHEMTRNSDUCR"/>
</dbReference>
<accession>A0ABD5VE73</accession>
<dbReference type="Gene3D" id="6.10.250.1910">
    <property type="match status" value="1"/>
</dbReference>
<comment type="similarity">
    <text evidence="2">Belongs to the methyl-accepting chemotaxis (MCP) protein family.</text>
</comment>
<feature type="domain" description="Methyl-accepting transducer" evidence="6">
    <location>
        <begin position="468"/>
        <end position="707"/>
    </location>
</feature>
<dbReference type="CDD" id="cd11386">
    <property type="entry name" value="MCP_signal"/>
    <property type="match status" value="1"/>
</dbReference>
<evidence type="ECO:0000259" key="6">
    <source>
        <dbReference type="PROSITE" id="PS50111"/>
    </source>
</evidence>
<dbReference type="Pfam" id="PF00672">
    <property type="entry name" value="HAMP"/>
    <property type="match status" value="2"/>
</dbReference>
<reference evidence="8 9" key="1">
    <citation type="journal article" date="2019" name="Int. J. Syst. Evol. Microbiol.">
        <title>The Global Catalogue of Microorganisms (GCM) 10K type strain sequencing project: providing services to taxonomists for standard genome sequencing and annotation.</title>
        <authorList>
            <consortium name="The Broad Institute Genomics Platform"/>
            <consortium name="The Broad Institute Genome Sequencing Center for Infectious Disease"/>
            <person name="Wu L."/>
            <person name="Ma J."/>
        </authorList>
    </citation>
    <scope>NUCLEOTIDE SEQUENCE [LARGE SCALE GENOMIC DNA]</scope>
    <source>
        <strain evidence="8 9">GX26</strain>
    </source>
</reference>
<keyword evidence="5" id="KW-0472">Membrane</keyword>
<comment type="caution">
    <text evidence="8">The sequence shown here is derived from an EMBL/GenBank/DDBJ whole genome shotgun (WGS) entry which is preliminary data.</text>
</comment>
<feature type="coiled-coil region" evidence="4">
    <location>
        <begin position="367"/>
        <end position="408"/>
    </location>
</feature>
<gene>
    <name evidence="8" type="ORF">ACFQGB_11005</name>
</gene>
<dbReference type="PANTHER" id="PTHR32089">
    <property type="entry name" value="METHYL-ACCEPTING CHEMOTAXIS PROTEIN MCPB"/>
    <property type="match status" value="1"/>
</dbReference>